<comment type="caution">
    <text evidence="7">The sequence shown here is derived from an EMBL/GenBank/DDBJ whole genome shotgun (WGS) entry which is preliminary data.</text>
</comment>
<dbReference type="SMART" id="SM00184">
    <property type="entry name" value="RING"/>
    <property type="match status" value="1"/>
</dbReference>
<dbReference type="Gene3D" id="3.30.40.10">
    <property type="entry name" value="Zinc/RING finger domain, C3HC4 (zinc finger)"/>
    <property type="match status" value="1"/>
</dbReference>
<keyword evidence="3" id="KW-0862">Zinc</keyword>
<protein>
    <submittedName>
        <fullName evidence="7">9297_t:CDS:1</fullName>
    </submittedName>
</protein>
<evidence type="ECO:0000256" key="5">
    <source>
        <dbReference type="SAM" id="MobiDB-lite"/>
    </source>
</evidence>
<gene>
    <name evidence="7" type="ORF">DERYTH_LOCUS8556</name>
</gene>
<feature type="compositionally biased region" description="Polar residues" evidence="5">
    <location>
        <begin position="36"/>
        <end position="45"/>
    </location>
</feature>
<feature type="region of interest" description="Disordered" evidence="5">
    <location>
        <begin position="169"/>
        <end position="195"/>
    </location>
</feature>
<dbReference type="Proteomes" id="UP000789405">
    <property type="component" value="Unassembled WGS sequence"/>
</dbReference>
<feature type="compositionally biased region" description="Basic residues" evidence="5">
    <location>
        <begin position="63"/>
        <end position="72"/>
    </location>
</feature>
<evidence type="ECO:0000256" key="3">
    <source>
        <dbReference type="ARBA" id="ARBA00022833"/>
    </source>
</evidence>
<evidence type="ECO:0000313" key="7">
    <source>
        <dbReference type="EMBL" id="CAG8619354.1"/>
    </source>
</evidence>
<evidence type="ECO:0000256" key="4">
    <source>
        <dbReference type="PROSITE-ProRule" id="PRU00175"/>
    </source>
</evidence>
<dbReference type="GO" id="GO:0008270">
    <property type="term" value="F:zinc ion binding"/>
    <property type="evidence" value="ECO:0007669"/>
    <property type="project" value="UniProtKB-KW"/>
</dbReference>
<feature type="region of interest" description="Disordered" evidence="5">
    <location>
        <begin position="216"/>
        <end position="265"/>
    </location>
</feature>
<dbReference type="PROSITE" id="PS50089">
    <property type="entry name" value="ZF_RING_2"/>
    <property type="match status" value="1"/>
</dbReference>
<sequence>MREAKIIFGFSPKTYEHRDKIVIDDMSIPLIEDSNKASSSKNNLFDSSDSETETNSSDFNSHNRPRKKKCKSSHFMNTSDLRPKPDLILEDSLKVIAEGVEVLELDPCSKCKEEFFLYELKKPFTILICGHIYHRSCLEDYVKDLPQCPECAMEIESIDYARYYGISGPSSQDRAQNTSDPMQISPQMTSSQNQNTVTPYTSLIFNPTLSYDPTTYPNYVDLTKNKEPRSKKRLRDESAKKEPPNLKKLIDELSTEDPNSAKNNISTESVTIPTTENDPDPVNFLNLYKELISAEDDNRKSNQEVIKRYYNFGLNLTKRLEYHKKSHKKQVAKILVNDEVRNQISNEKFTNFLMPLVKIKLYELGLLQR</sequence>
<organism evidence="7 8">
    <name type="scientific">Dentiscutata erythropus</name>
    <dbReference type="NCBI Taxonomy" id="1348616"/>
    <lineage>
        <taxon>Eukaryota</taxon>
        <taxon>Fungi</taxon>
        <taxon>Fungi incertae sedis</taxon>
        <taxon>Mucoromycota</taxon>
        <taxon>Glomeromycotina</taxon>
        <taxon>Glomeromycetes</taxon>
        <taxon>Diversisporales</taxon>
        <taxon>Gigasporaceae</taxon>
        <taxon>Dentiscutata</taxon>
    </lineage>
</organism>
<dbReference type="OrthoDB" id="2384326at2759"/>
<dbReference type="InterPro" id="IPR018957">
    <property type="entry name" value="Znf_C3HC4_RING-type"/>
</dbReference>
<dbReference type="SUPFAM" id="SSF57850">
    <property type="entry name" value="RING/U-box"/>
    <property type="match status" value="1"/>
</dbReference>
<dbReference type="Pfam" id="PF00097">
    <property type="entry name" value="zf-C3HC4"/>
    <property type="match status" value="1"/>
</dbReference>
<evidence type="ECO:0000256" key="2">
    <source>
        <dbReference type="ARBA" id="ARBA00022771"/>
    </source>
</evidence>
<keyword evidence="2 4" id="KW-0863">Zinc-finger</keyword>
<keyword evidence="1" id="KW-0479">Metal-binding</keyword>
<feature type="domain" description="RING-type" evidence="6">
    <location>
        <begin position="108"/>
        <end position="151"/>
    </location>
</feature>
<keyword evidence="8" id="KW-1185">Reference proteome</keyword>
<name>A0A9N9CYM0_9GLOM</name>
<dbReference type="EMBL" id="CAJVPY010004437">
    <property type="protein sequence ID" value="CAG8619354.1"/>
    <property type="molecule type" value="Genomic_DNA"/>
</dbReference>
<evidence type="ECO:0000259" key="6">
    <source>
        <dbReference type="PROSITE" id="PS50089"/>
    </source>
</evidence>
<reference evidence="7" key="1">
    <citation type="submission" date="2021-06" db="EMBL/GenBank/DDBJ databases">
        <authorList>
            <person name="Kallberg Y."/>
            <person name="Tangrot J."/>
            <person name="Rosling A."/>
        </authorList>
    </citation>
    <scope>NUCLEOTIDE SEQUENCE</scope>
    <source>
        <strain evidence="7">MA453B</strain>
    </source>
</reference>
<feature type="compositionally biased region" description="Polar residues" evidence="5">
    <location>
        <begin position="256"/>
        <end position="265"/>
    </location>
</feature>
<feature type="compositionally biased region" description="Basic and acidic residues" evidence="5">
    <location>
        <begin position="223"/>
        <end position="251"/>
    </location>
</feature>
<dbReference type="AlphaFoldDB" id="A0A9N9CYM0"/>
<evidence type="ECO:0000256" key="1">
    <source>
        <dbReference type="ARBA" id="ARBA00022723"/>
    </source>
</evidence>
<feature type="region of interest" description="Disordered" evidence="5">
    <location>
        <begin position="35"/>
        <end position="77"/>
    </location>
</feature>
<dbReference type="InterPro" id="IPR001841">
    <property type="entry name" value="Znf_RING"/>
</dbReference>
<accession>A0A9N9CYM0</accession>
<proteinExistence type="predicted"/>
<evidence type="ECO:0000313" key="8">
    <source>
        <dbReference type="Proteomes" id="UP000789405"/>
    </source>
</evidence>
<dbReference type="InterPro" id="IPR013083">
    <property type="entry name" value="Znf_RING/FYVE/PHD"/>
</dbReference>